<dbReference type="HOGENOM" id="CLU_2080479_0_0_7"/>
<evidence type="ECO:0000313" key="1">
    <source>
        <dbReference type="EMBL" id="ETX05620.1"/>
    </source>
</evidence>
<keyword evidence="2" id="KW-1185">Reference proteome</keyword>
<gene>
    <name evidence="1" type="ORF">ETSY2_21935</name>
</gene>
<sequence>MLLITYHSHQPAALLRAHLDSHRTYPEIELVVCIDTTAANVTEVEAICTASGIAHIFCEPNQLALRFARLTAGWAVLLRTEQFLPKTVDLLPCAPRRSGKGFLLAGGMRDGDSGANR</sequence>
<organism evidence="1 2">
    <name type="scientific">Candidatus Entotheonella gemina</name>
    <dbReference type="NCBI Taxonomy" id="1429439"/>
    <lineage>
        <taxon>Bacteria</taxon>
        <taxon>Pseudomonadati</taxon>
        <taxon>Nitrospinota/Tectimicrobiota group</taxon>
        <taxon>Candidatus Tectimicrobiota</taxon>
        <taxon>Candidatus Entotheonellia</taxon>
        <taxon>Candidatus Entotheonellales</taxon>
        <taxon>Candidatus Entotheonellaceae</taxon>
        <taxon>Candidatus Entotheonella</taxon>
    </lineage>
</organism>
<comment type="caution">
    <text evidence="1">The sequence shown here is derived from an EMBL/GenBank/DDBJ whole genome shotgun (WGS) entry which is preliminary data.</text>
</comment>
<protein>
    <submittedName>
        <fullName evidence="1">Uncharacterized protein</fullName>
    </submittedName>
</protein>
<proteinExistence type="predicted"/>
<accession>W4M5Y0</accession>
<dbReference type="AlphaFoldDB" id="W4M5Y0"/>
<dbReference type="EMBL" id="AZHX01000914">
    <property type="protein sequence ID" value="ETX05620.1"/>
    <property type="molecule type" value="Genomic_DNA"/>
</dbReference>
<name>W4M5Y0_9BACT</name>
<dbReference type="Proteomes" id="UP000019140">
    <property type="component" value="Unassembled WGS sequence"/>
</dbReference>
<evidence type="ECO:0000313" key="2">
    <source>
        <dbReference type="Proteomes" id="UP000019140"/>
    </source>
</evidence>
<reference evidence="1 2" key="1">
    <citation type="journal article" date="2014" name="Nature">
        <title>An environmental bacterial taxon with a large and distinct metabolic repertoire.</title>
        <authorList>
            <person name="Wilson M.C."/>
            <person name="Mori T."/>
            <person name="Ruckert C."/>
            <person name="Uria A.R."/>
            <person name="Helf M.J."/>
            <person name="Takada K."/>
            <person name="Gernert C."/>
            <person name="Steffens U.A."/>
            <person name="Heycke N."/>
            <person name="Schmitt S."/>
            <person name="Rinke C."/>
            <person name="Helfrich E.J."/>
            <person name="Brachmann A.O."/>
            <person name="Gurgui C."/>
            <person name="Wakimoto T."/>
            <person name="Kracht M."/>
            <person name="Crusemann M."/>
            <person name="Hentschel U."/>
            <person name="Abe I."/>
            <person name="Matsunaga S."/>
            <person name="Kalinowski J."/>
            <person name="Takeyama H."/>
            <person name="Piel J."/>
        </authorList>
    </citation>
    <scope>NUCLEOTIDE SEQUENCE [LARGE SCALE GENOMIC DNA]</scope>
    <source>
        <strain evidence="2">TSY2</strain>
    </source>
</reference>